<dbReference type="Pfam" id="PF14713">
    <property type="entry name" value="DUF4464"/>
    <property type="match status" value="1"/>
</dbReference>
<dbReference type="GO" id="GO:0005634">
    <property type="term" value="C:nucleus"/>
    <property type="evidence" value="ECO:0007669"/>
    <property type="project" value="UniProtKB-SubCell"/>
</dbReference>
<evidence type="ECO:0000313" key="8">
    <source>
        <dbReference type="Proteomes" id="UP000295192"/>
    </source>
</evidence>
<dbReference type="InterPro" id="IPR027887">
    <property type="entry name" value="DUF4464"/>
</dbReference>
<evidence type="ECO:0000313" key="7">
    <source>
        <dbReference type="EMBL" id="TDG42901.1"/>
    </source>
</evidence>
<dbReference type="OMA" id="FNNYQEY"/>
<keyword evidence="5" id="KW-0963">Cytoplasm</keyword>
<dbReference type="EMBL" id="LSRL02000190">
    <property type="protein sequence ID" value="TDG42901.1"/>
    <property type="molecule type" value="Genomic_DNA"/>
</dbReference>
<keyword evidence="8" id="KW-1185">Reference proteome</keyword>
<dbReference type="Proteomes" id="UP000295192">
    <property type="component" value="Unassembled WGS sequence"/>
</dbReference>
<proteinExistence type="predicted"/>
<evidence type="ECO:0000256" key="4">
    <source>
        <dbReference type="ARBA" id="ARBA00021436"/>
    </source>
</evidence>
<reference evidence="7 8" key="1">
    <citation type="journal article" date="2019" name="J. Hered.">
        <title>An Improved Genome Assembly for Drosophila navojoa, the Basal Species in the mojavensis Cluster.</title>
        <authorList>
            <person name="Vanderlinde T."/>
            <person name="Dupim E.G."/>
            <person name="Nazario-Yepiz N.O."/>
            <person name="Carvalho A.B."/>
        </authorList>
    </citation>
    <scope>NUCLEOTIDE SEQUENCE [LARGE SCALE GENOMIC DNA]</scope>
    <source>
        <strain evidence="7">Navoj_Jal97</strain>
        <tissue evidence="7">Whole organism</tissue>
    </source>
</reference>
<evidence type="ECO:0000256" key="2">
    <source>
        <dbReference type="ARBA" id="ARBA00004123"/>
    </source>
</evidence>
<evidence type="ECO:0000256" key="1">
    <source>
        <dbReference type="ARBA" id="ARBA00003056"/>
    </source>
</evidence>
<dbReference type="PANTHER" id="PTHR33588:SF1">
    <property type="entry name" value="CILIA- AND FLAGELLA-ASSOCIATED PROTEIN 299"/>
    <property type="match status" value="1"/>
</dbReference>
<evidence type="ECO:0000256" key="3">
    <source>
        <dbReference type="ARBA" id="ARBA00004496"/>
    </source>
</evidence>
<comment type="function">
    <text evidence="1">May be involved in spermatogenesis.</text>
</comment>
<organism evidence="7 8">
    <name type="scientific">Drosophila navojoa</name>
    <name type="common">Fruit fly</name>
    <dbReference type="NCBI Taxonomy" id="7232"/>
    <lineage>
        <taxon>Eukaryota</taxon>
        <taxon>Metazoa</taxon>
        <taxon>Ecdysozoa</taxon>
        <taxon>Arthropoda</taxon>
        <taxon>Hexapoda</taxon>
        <taxon>Insecta</taxon>
        <taxon>Pterygota</taxon>
        <taxon>Neoptera</taxon>
        <taxon>Endopterygota</taxon>
        <taxon>Diptera</taxon>
        <taxon>Brachycera</taxon>
        <taxon>Muscomorpha</taxon>
        <taxon>Ephydroidea</taxon>
        <taxon>Drosophilidae</taxon>
        <taxon>Drosophila</taxon>
    </lineage>
</organism>
<evidence type="ECO:0000256" key="5">
    <source>
        <dbReference type="ARBA" id="ARBA00022490"/>
    </source>
</evidence>
<comment type="caution">
    <text evidence="7">The sequence shown here is derived from an EMBL/GenBank/DDBJ whole genome shotgun (WGS) entry which is preliminary data.</text>
</comment>
<keyword evidence="6" id="KW-0539">Nucleus</keyword>
<dbReference type="AlphaFoldDB" id="A0A484B4Z5"/>
<evidence type="ECO:0000256" key="6">
    <source>
        <dbReference type="ARBA" id="ARBA00023242"/>
    </source>
</evidence>
<protein>
    <recommendedName>
        <fullName evidence="4">Cilia- and flagella-associated protein 299</fullName>
    </recommendedName>
</protein>
<dbReference type="OrthoDB" id="2136125at2759"/>
<dbReference type="GO" id="GO:0005737">
    <property type="term" value="C:cytoplasm"/>
    <property type="evidence" value="ECO:0007669"/>
    <property type="project" value="UniProtKB-SubCell"/>
</dbReference>
<sequence length="232" mass="27221">MAGNADFRLLQFDSYESYLTSFIRTEDYRYLSSMTPVRRLVRLGYRSTARVYEEAEFNKIRAKMLEFMNPKVLSSVHYSDYFKGTDAALAALMRREEPNLLNQLSTIIFLQVRQRSGFDISGYIDYQKSLHDCTFRKPDHTNWRAVFEGRELLKPKPTDLSYYDWHKGIVNITNSDNFESIKGRDSLIFKHKGDHKLIPVCAKPAQYGENVNRVMILSELYGFIILYDHVIR</sequence>
<gene>
    <name evidence="7" type="ORF">AWZ03_010683</name>
</gene>
<comment type="subcellular location">
    <subcellularLocation>
        <location evidence="3">Cytoplasm</location>
    </subcellularLocation>
    <subcellularLocation>
        <location evidence="2">Nucleus</location>
    </subcellularLocation>
</comment>
<accession>A0A484B4Z5</accession>
<dbReference type="PANTHER" id="PTHR33588">
    <property type="entry name" value="CILIA- AND FLAGELLA-ASSOCIATED PROTEIN 299"/>
    <property type="match status" value="1"/>
</dbReference>
<name>A0A484B4Z5_DRONA</name>